<dbReference type="Proteomes" id="UP000035740">
    <property type="component" value="Unassembled WGS sequence"/>
</dbReference>
<evidence type="ECO:0000256" key="2">
    <source>
        <dbReference type="ARBA" id="ARBA00004687"/>
    </source>
</evidence>
<keyword evidence="5 10" id="KW-0812">Transmembrane</keyword>
<dbReference type="EMBL" id="KQ090453">
    <property type="protein sequence ID" value="KMS95558.1"/>
    <property type="molecule type" value="Genomic_DNA"/>
</dbReference>
<proteinExistence type="inferred from homology"/>
<evidence type="ECO:0000256" key="4">
    <source>
        <dbReference type="ARBA" id="ARBA00022502"/>
    </source>
</evidence>
<keyword evidence="9" id="KW-0325">Glycoprotein</keyword>
<dbReference type="AlphaFoldDB" id="A0A0J8B6M5"/>
<dbReference type="Pfam" id="PF08320">
    <property type="entry name" value="PIG-X"/>
    <property type="match status" value="1"/>
</dbReference>
<dbReference type="OrthoDB" id="5546453at2759"/>
<dbReference type="GO" id="GO:0006506">
    <property type="term" value="P:GPI anchor biosynthetic process"/>
    <property type="evidence" value="ECO:0007669"/>
    <property type="project" value="UniProtKB-UniPathway"/>
</dbReference>
<evidence type="ECO:0008006" key="13">
    <source>
        <dbReference type="Google" id="ProtNLM"/>
    </source>
</evidence>
<dbReference type="eggNOG" id="ENOG502QXU6">
    <property type="taxonomic scope" value="Eukaryota"/>
</dbReference>
<keyword evidence="4" id="KW-0337">GPI-anchor biosynthesis</keyword>
<evidence type="ECO:0000256" key="10">
    <source>
        <dbReference type="SAM" id="Phobius"/>
    </source>
</evidence>
<evidence type="ECO:0000256" key="3">
    <source>
        <dbReference type="ARBA" id="ARBA00010345"/>
    </source>
</evidence>
<evidence type="ECO:0000256" key="6">
    <source>
        <dbReference type="ARBA" id="ARBA00022824"/>
    </source>
</evidence>
<keyword evidence="7 10" id="KW-1133">Transmembrane helix</keyword>
<evidence type="ECO:0000256" key="9">
    <source>
        <dbReference type="ARBA" id="ARBA00023180"/>
    </source>
</evidence>
<dbReference type="PANTHER" id="PTHR28650">
    <property type="entry name" value="PHOSPHATIDYLINOSITOL-GLYCAN BIOSYNTHESIS CLASS X PROTEIN"/>
    <property type="match status" value="1"/>
</dbReference>
<name>A0A0J8B6M5_BETVV</name>
<evidence type="ECO:0000256" key="1">
    <source>
        <dbReference type="ARBA" id="ARBA00004389"/>
    </source>
</evidence>
<dbReference type="SMART" id="SM00780">
    <property type="entry name" value="PIG-X"/>
    <property type="match status" value="1"/>
</dbReference>
<feature type="transmembrane region" description="Helical" evidence="10">
    <location>
        <begin position="255"/>
        <end position="275"/>
    </location>
</feature>
<dbReference type="UniPathway" id="UPA00196"/>
<evidence type="ECO:0000256" key="5">
    <source>
        <dbReference type="ARBA" id="ARBA00022692"/>
    </source>
</evidence>
<sequence>MAMLVLHLRCSNQESLYNYDGNYHKHNTNSLPCFDRYVLESFFREYYNVVDPKFSEYMEHKILVGSEATFSRLMDLERRLNGEGSHRRLSSSIKVSIQPDRIADFSSHICEVILIERLPSGVFADPFELQHLLHRGVFKDASVFGDTNLELPSFLSNQSIVEVHLDAALNNSAGKEIVLEFKIEIPLHARYPPLEDSGYTEVRFGAPDLFMRCKMHGNSPAHSCSLSRITSSGSLELDDTIWSIPAGVKAHSGTVSIVTFASALLSASLIIIASLRSSRMESNRRLKKS</sequence>
<dbReference type="GO" id="GO:0005789">
    <property type="term" value="C:endoplasmic reticulum membrane"/>
    <property type="evidence" value="ECO:0007669"/>
    <property type="project" value="UniProtKB-SubCell"/>
</dbReference>
<dbReference type="InterPro" id="IPR013233">
    <property type="entry name" value="PIG-X/PBN1"/>
</dbReference>
<dbReference type="OMA" id="VWEVPCG"/>
<comment type="pathway">
    <text evidence="2">Glycolipid biosynthesis; glycosylphosphatidylinositol-anchor biosynthesis.</text>
</comment>
<reference evidence="11 12" key="1">
    <citation type="journal article" date="2014" name="Nature">
        <title>The genome of the recently domesticated crop plant sugar beet (Beta vulgaris).</title>
        <authorList>
            <person name="Dohm J.C."/>
            <person name="Minoche A.E."/>
            <person name="Holtgrawe D."/>
            <person name="Capella-Gutierrez S."/>
            <person name="Zakrzewski F."/>
            <person name="Tafer H."/>
            <person name="Rupp O."/>
            <person name="Sorensen T.R."/>
            <person name="Stracke R."/>
            <person name="Reinhardt R."/>
            <person name="Goesmann A."/>
            <person name="Kraft T."/>
            <person name="Schulz B."/>
            <person name="Stadler P.F."/>
            <person name="Schmidt T."/>
            <person name="Gabaldon T."/>
            <person name="Lehrach H."/>
            <person name="Weisshaar B."/>
            <person name="Himmelbauer H."/>
        </authorList>
    </citation>
    <scope>NUCLEOTIDE SEQUENCE [LARGE SCALE GENOMIC DNA]</scope>
    <source>
        <tissue evidence="11">Taproot</tissue>
    </source>
</reference>
<accession>A0A0J8B6M5</accession>
<keyword evidence="12" id="KW-1185">Reference proteome</keyword>
<gene>
    <name evidence="11" type="ORF">BVRB_007040</name>
</gene>
<comment type="similarity">
    <text evidence="3">Belongs to the PIGX family.</text>
</comment>
<evidence type="ECO:0000256" key="7">
    <source>
        <dbReference type="ARBA" id="ARBA00022989"/>
    </source>
</evidence>
<dbReference type="PANTHER" id="PTHR28650:SF1">
    <property type="entry name" value="PHOSPHATIDYLINOSITOL-GLYCAN BIOSYNTHESIS CLASS X PROTEIN"/>
    <property type="match status" value="1"/>
</dbReference>
<dbReference type="InterPro" id="IPR040039">
    <property type="entry name" value="PIGX"/>
</dbReference>
<evidence type="ECO:0000313" key="12">
    <source>
        <dbReference type="Proteomes" id="UP000035740"/>
    </source>
</evidence>
<organism evidence="11 12">
    <name type="scientific">Beta vulgaris subsp. vulgaris</name>
    <name type="common">Beet</name>
    <dbReference type="NCBI Taxonomy" id="3555"/>
    <lineage>
        <taxon>Eukaryota</taxon>
        <taxon>Viridiplantae</taxon>
        <taxon>Streptophyta</taxon>
        <taxon>Embryophyta</taxon>
        <taxon>Tracheophyta</taxon>
        <taxon>Spermatophyta</taxon>
        <taxon>Magnoliopsida</taxon>
        <taxon>eudicotyledons</taxon>
        <taxon>Gunneridae</taxon>
        <taxon>Pentapetalae</taxon>
        <taxon>Caryophyllales</taxon>
        <taxon>Chenopodiaceae</taxon>
        <taxon>Betoideae</taxon>
        <taxon>Beta</taxon>
    </lineage>
</organism>
<evidence type="ECO:0000256" key="8">
    <source>
        <dbReference type="ARBA" id="ARBA00023136"/>
    </source>
</evidence>
<protein>
    <recommendedName>
        <fullName evidence="13">Phosphatidylinositol-glycan biosynthesis class X protein</fullName>
    </recommendedName>
</protein>
<evidence type="ECO:0000313" key="11">
    <source>
        <dbReference type="EMBL" id="KMS95558.1"/>
    </source>
</evidence>
<keyword evidence="8 10" id="KW-0472">Membrane</keyword>
<dbReference type="Gramene" id="KMS95558">
    <property type="protein sequence ID" value="KMS95558"/>
    <property type="gene ID" value="BVRB_007040"/>
</dbReference>
<comment type="subcellular location">
    <subcellularLocation>
        <location evidence="1">Endoplasmic reticulum membrane</location>
        <topology evidence="1">Single-pass membrane protein</topology>
    </subcellularLocation>
</comment>
<keyword evidence="6" id="KW-0256">Endoplasmic reticulum</keyword>